<dbReference type="Pfam" id="PF09511">
    <property type="entry name" value="RNA_lig_T4_1"/>
    <property type="match status" value="1"/>
</dbReference>
<dbReference type="InterPro" id="IPR050126">
    <property type="entry name" value="Ap4A_hydrolase"/>
</dbReference>
<evidence type="ECO:0000313" key="4">
    <source>
        <dbReference type="Proteomes" id="UP001501461"/>
    </source>
</evidence>
<reference evidence="4" key="1">
    <citation type="journal article" date="2019" name="Int. J. Syst. Evol. Microbiol.">
        <title>The Global Catalogue of Microorganisms (GCM) 10K type strain sequencing project: providing services to taxonomists for standard genome sequencing and annotation.</title>
        <authorList>
            <consortium name="The Broad Institute Genomics Platform"/>
            <consortium name="The Broad Institute Genome Sequencing Center for Infectious Disease"/>
            <person name="Wu L."/>
            <person name="Ma J."/>
        </authorList>
    </citation>
    <scope>NUCLEOTIDE SEQUENCE [LARGE SCALE GENOMIC DNA]</scope>
    <source>
        <strain evidence="4">JCM 13595</strain>
    </source>
</reference>
<organism evidence="3 4">
    <name type="scientific">Yaniella flava</name>
    <dbReference type="NCBI Taxonomy" id="287930"/>
    <lineage>
        <taxon>Bacteria</taxon>
        <taxon>Bacillati</taxon>
        <taxon>Actinomycetota</taxon>
        <taxon>Actinomycetes</taxon>
        <taxon>Micrococcales</taxon>
        <taxon>Micrococcaceae</taxon>
        <taxon>Yaniella</taxon>
    </lineage>
</organism>
<dbReference type="InterPro" id="IPR027417">
    <property type="entry name" value="P-loop_NTPase"/>
</dbReference>
<dbReference type="Gene3D" id="3.40.50.300">
    <property type="entry name" value="P-loop containing nucleotide triphosphate hydrolases"/>
    <property type="match status" value="1"/>
</dbReference>
<dbReference type="Pfam" id="PF13671">
    <property type="entry name" value="AAA_33"/>
    <property type="match status" value="1"/>
</dbReference>
<comment type="caution">
    <text evidence="3">The sequence shown here is derived from an EMBL/GenBank/DDBJ whole genome shotgun (WGS) entry which is preliminary data.</text>
</comment>
<keyword evidence="4" id="KW-1185">Reference proteome</keyword>
<dbReference type="Pfam" id="PF00149">
    <property type="entry name" value="Metallophos"/>
    <property type="match status" value="1"/>
</dbReference>
<feature type="domain" description="Calcineurin-like phosphoesterase" evidence="1">
    <location>
        <begin position="175"/>
        <end position="373"/>
    </location>
</feature>
<sequence length="740" mass="82090">MILLKGAPGSGKTSLIENLNLSPYTLGYDMFRELFAVTAPVAGDDNASLVLGQRIERQVVQATHDAVENRLKLGALVVIDATNVTVADQKVWRDMGHKYNYDVALYDVQSELTDDELLARNDLRGDQRVAEDIVVKKAQQSRESGVALGVHKIESELQLRKLGTVAERDFNLFDKVVVFGDIHSCADTLKEAIADHGDLDDPRIAWIFLGDLFDRGPDALGVFELLAPRVEQDNVFLIEGNHELNLRRVLTNTASKGSYRDSRATRDQLLAGGHMAAEQLAFLNHFVPFIGFTKAQQIFFASHGGVQVDKVPYSVTAGGKIIYDVSNIPDYYFIYGAASRTHTWNRQTEYGHDANLLASDDVVQFHGHRNGSRSDGPQPMDAVPNVWNLESGVETGGKLSVAVIGECGQTAGYQYDGPPFERPVVVPDMSAVPLSARLASDEGIRAKDIGNRITAYNFTRETFQKGQWNPETTAARGLFLRDDTVIARGYEKFFNLGEQHGYTKDDVIQHFELPVRISEKANGFLLIVAAVDGELVYYTKGGPTPFSKAGQQLFERRFDAEKRQKFTGLLSRTNVSVTFEVVLENDPHLVDIIGEDLIFLDVINNAIDFTFRPELEQAVQAILNIRRVPSTVVTTRGQLATAIDYYQHEIVFEGAVLLDAAGRMTKIKSDYYSAAKAIRGPLTGVLRGTAETLPQTMQETQHKLADSGIWQNLTEYTKVNPHGDTVLDMPRILKAINFQH</sequence>
<dbReference type="Proteomes" id="UP001501461">
    <property type="component" value="Unassembled WGS sequence"/>
</dbReference>
<dbReference type="EMBL" id="BAAAMN010000046">
    <property type="protein sequence ID" value="GAA2040558.1"/>
    <property type="molecule type" value="Genomic_DNA"/>
</dbReference>
<dbReference type="GO" id="GO:0016874">
    <property type="term" value="F:ligase activity"/>
    <property type="evidence" value="ECO:0007669"/>
    <property type="project" value="UniProtKB-KW"/>
</dbReference>
<evidence type="ECO:0000313" key="3">
    <source>
        <dbReference type="EMBL" id="GAA2040558.1"/>
    </source>
</evidence>
<dbReference type="SUPFAM" id="SSF56300">
    <property type="entry name" value="Metallo-dependent phosphatases"/>
    <property type="match status" value="1"/>
</dbReference>
<dbReference type="InterPro" id="IPR004843">
    <property type="entry name" value="Calcineurin-like_PHP"/>
</dbReference>
<keyword evidence="3" id="KW-0436">Ligase</keyword>
<dbReference type="Gene3D" id="3.60.21.10">
    <property type="match status" value="1"/>
</dbReference>
<dbReference type="PANTHER" id="PTHR42850">
    <property type="entry name" value="METALLOPHOSPHOESTERASE"/>
    <property type="match status" value="1"/>
</dbReference>
<dbReference type="SUPFAM" id="SSF52540">
    <property type="entry name" value="P-loop containing nucleoside triphosphate hydrolases"/>
    <property type="match status" value="1"/>
</dbReference>
<evidence type="ECO:0000259" key="2">
    <source>
        <dbReference type="Pfam" id="PF09511"/>
    </source>
</evidence>
<evidence type="ECO:0000259" key="1">
    <source>
        <dbReference type="Pfam" id="PF00149"/>
    </source>
</evidence>
<feature type="domain" description="T4 RNA ligase 1-like N-terminal" evidence="2">
    <location>
        <begin position="475"/>
        <end position="672"/>
    </location>
</feature>
<dbReference type="PANTHER" id="PTHR42850:SF4">
    <property type="entry name" value="ZINC-DEPENDENT ENDOPOLYPHOSPHATASE"/>
    <property type="match status" value="1"/>
</dbReference>
<dbReference type="InterPro" id="IPR019039">
    <property type="entry name" value="T4-Rnl1-like_N"/>
</dbReference>
<accession>A0ABP5G7B0</accession>
<protein>
    <submittedName>
        <fullName evidence="3">RNA ligase</fullName>
    </submittedName>
</protein>
<proteinExistence type="predicted"/>
<gene>
    <name evidence="3" type="ORF">GCM10009720_21220</name>
</gene>
<dbReference type="InterPro" id="IPR029052">
    <property type="entry name" value="Metallo-depent_PP-like"/>
</dbReference>
<name>A0ABP5G7B0_9MICC</name>